<dbReference type="EMBL" id="CP136336">
    <property type="protein sequence ID" value="WOB07940.1"/>
    <property type="molecule type" value="Genomic_DNA"/>
</dbReference>
<keyword evidence="4" id="KW-0472">Membrane</keyword>
<evidence type="ECO:0000259" key="5">
    <source>
        <dbReference type="PROSITE" id="PS50887"/>
    </source>
</evidence>
<gene>
    <name evidence="6" type="ORF">RXV79_23935</name>
</gene>
<dbReference type="PROSITE" id="PS50887">
    <property type="entry name" value="GGDEF"/>
    <property type="match status" value="1"/>
</dbReference>
<dbReference type="Pfam" id="PF00990">
    <property type="entry name" value="GGDEF"/>
    <property type="match status" value="1"/>
</dbReference>
<evidence type="ECO:0000256" key="3">
    <source>
        <dbReference type="SAM" id="Coils"/>
    </source>
</evidence>
<keyword evidence="3" id="KW-0175">Coiled coil</keyword>
<dbReference type="GO" id="GO:0052621">
    <property type="term" value="F:diguanylate cyclase activity"/>
    <property type="evidence" value="ECO:0007669"/>
    <property type="project" value="UniProtKB-EC"/>
</dbReference>
<feature type="transmembrane region" description="Helical" evidence="4">
    <location>
        <begin position="166"/>
        <end position="188"/>
    </location>
</feature>
<organism evidence="6 7">
    <name type="scientific">Piscinibacter gummiphilus</name>
    <dbReference type="NCBI Taxonomy" id="946333"/>
    <lineage>
        <taxon>Bacteria</taxon>
        <taxon>Pseudomonadati</taxon>
        <taxon>Pseudomonadota</taxon>
        <taxon>Betaproteobacteria</taxon>
        <taxon>Burkholderiales</taxon>
        <taxon>Sphaerotilaceae</taxon>
        <taxon>Piscinibacter</taxon>
    </lineage>
</organism>
<dbReference type="InterPro" id="IPR043128">
    <property type="entry name" value="Rev_trsase/Diguanyl_cyclase"/>
</dbReference>
<dbReference type="InterPro" id="IPR029787">
    <property type="entry name" value="Nucleotide_cyclase"/>
</dbReference>
<feature type="domain" description="GGDEF" evidence="5">
    <location>
        <begin position="240"/>
        <end position="370"/>
    </location>
</feature>
<dbReference type="PANTHER" id="PTHR45138:SF9">
    <property type="entry name" value="DIGUANYLATE CYCLASE DGCM-RELATED"/>
    <property type="match status" value="1"/>
</dbReference>
<evidence type="ECO:0000256" key="4">
    <source>
        <dbReference type="SAM" id="Phobius"/>
    </source>
</evidence>
<comment type="catalytic activity">
    <reaction evidence="2">
        <text>2 GTP = 3',3'-c-di-GMP + 2 diphosphate</text>
        <dbReference type="Rhea" id="RHEA:24898"/>
        <dbReference type="ChEBI" id="CHEBI:33019"/>
        <dbReference type="ChEBI" id="CHEBI:37565"/>
        <dbReference type="ChEBI" id="CHEBI:58805"/>
        <dbReference type="EC" id="2.7.7.65"/>
    </reaction>
</comment>
<keyword evidence="4" id="KW-0812">Transmembrane</keyword>
<keyword evidence="7" id="KW-1185">Reference proteome</keyword>
<feature type="transmembrane region" description="Helical" evidence="4">
    <location>
        <begin position="136"/>
        <end position="154"/>
    </location>
</feature>
<feature type="transmembrane region" description="Helical" evidence="4">
    <location>
        <begin position="85"/>
        <end position="106"/>
    </location>
</feature>
<feature type="transmembrane region" description="Helical" evidence="4">
    <location>
        <begin position="112"/>
        <end position="129"/>
    </location>
</feature>
<dbReference type="PANTHER" id="PTHR45138">
    <property type="entry name" value="REGULATORY COMPONENTS OF SENSORY TRANSDUCTION SYSTEM"/>
    <property type="match status" value="1"/>
</dbReference>
<evidence type="ECO:0000256" key="1">
    <source>
        <dbReference type="ARBA" id="ARBA00012528"/>
    </source>
</evidence>
<dbReference type="SMART" id="SM00267">
    <property type="entry name" value="GGDEF"/>
    <property type="match status" value="1"/>
</dbReference>
<protein>
    <recommendedName>
        <fullName evidence="1">diguanylate cyclase</fullName>
        <ecNumber evidence="1">2.7.7.65</ecNumber>
    </recommendedName>
</protein>
<feature type="transmembrane region" description="Helical" evidence="4">
    <location>
        <begin position="27"/>
        <end position="49"/>
    </location>
</feature>
<sequence length="370" mass="40282">MNRAVFTSWADALLGTDRNQRVRMTQALVASGIYAALSVIVGLGVLLGLVEPRPAAALAVTVLGVSAVFLALIRSGANLRFASDPALTQAQGFFCVLAACACYVVAGPFRGAILMTVMIGQVFGIFALTPRQARRMATLGVTALGITMTAGAFWDPVRFPPRIELLNFLLIVLMLPIIGWLTGTLSAIRNKLRQQKVQLENALQQNRLLATQDELTGLSNRRHMTTLLVAERGRQQRNRMPISMVLMDIDHFKRINDGCGHQAGDQVLQIFADVITHGLRTGDALARWGGEEFLLMLPNTTAEDALICVERMRGQLAARSFEHIAPKLTVTFSAGIGVCTVDDRTDAIIERADRAMYRAKTAGRNRTVVA</sequence>
<name>A0ABZ0CSH3_9BURK</name>
<dbReference type="Proteomes" id="UP001303946">
    <property type="component" value="Chromosome"/>
</dbReference>
<dbReference type="SUPFAM" id="SSF55073">
    <property type="entry name" value="Nucleotide cyclase"/>
    <property type="match status" value="1"/>
</dbReference>
<feature type="transmembrane region" description="Helical" evidence="4">
    <location>
        <begin position="55"/>
        <end position="73"/>
    </location>
</feature>
<evidence type="ECO:0000313" key="7">
    <source>
        <dbReference type="Proteomes" id="UP001303946"/>
    </source>
</evidence>
<dbReference type="InterPro" id="IPR000160">
    <property type="entry name" value="GGDEF_dom"/>
</dbReference>
<reference evidence="6 7" key="1">
    <citation type="submission" date="2023-10" db="EMBL/GenBank/DDBJ databases">
        <title>Bacteria for the degradation of biodegradable plastic PBAT(Polybutylene adipate terephthalate).</title>
        <authorList>
            <person name="Weon H.-Y."/>
            <person name="Yeon J."/>
        </authorList>
    </citation>
    <scope>NUCLEOTIDE SEQUENCE [LARGE SCALE GENOMIC DNA]</scope>
    <source>
        <strain evidence="6 7">SBD 7-3</strain>
    </source>
</reference>
<dbReference type="EC" id="2.7.7.65" evidence="1"/>
<keyword evidence="4" id="KW-1133">Transmembrane helix</keyword>
<dbReference type="CDD" id="cd01949">
    <property type="entry name" value="GGDEF"/>
    <property type="match status" value="1"/>
</dbReference>
<evidence type="ECO:0000256" key="2">
    <source>
        <dbReference type="ARBA" id="ARBA00034247"/>
    </source>
</evidence>
<keyword evidence="6" id="KW-0548">Nucleotidyltransferase</keyword>
<evidence type="ECO:0000313" key="6">
    <source>
        <dbReference type="EMBL" id="WOB07940.1"/>
    </source>
</evidence>
<accession>A0ABZ0CSH3</accession>
<dbReference type="NCBIfam" id="TIGR00254">
    <property type="entry name" value="GGDEF"/>
    <property type="match status" value="1"/>
</dbReference>
<proteinExistence type="predicted"/>
<dbReference type="Gene3D" id="3.30.70.270">
    <property type="match status" value="1"/>
</dbReference>
<feature type="coiled-coil region" evidence="3">
    <location>
        <begin position="185"/>
        <end position="212"/>
    </location>
</feature>
<dbReference type="RefSeq" id="WP_316700588.1">
    <property type="nucleotide sequence ID" value="NZ_CP136336.1"/>
</dbReference>
<dbReference type="InterPro" id="IPR050469">
    <property type="entry name" value="Diguanylate_Cyclase"/>
</dbReference>
<keyword evidence="6" id="KW-0808">Transferase</keyword>